<proteinExistence type="inferred from homology"/>
<dbReference type="InterPro" id="IPR002347">
    <property type="entry name" value="SDR_fam"/>
</dbReference>
<evidence type="ECO:0000256" key="2">
    <source>
        <dbReference type="ARBA" id="ARBA00023002"/>
    </source>
</evidence>
<keyword evidence="2" id="KW-0560">Oxidoreductase</keyword>
<dbReference type="CDD" id="cd05233">
    <property type="entry name" value="SDR_c"/>
    <property type="match status" value="1"/>
</dbReference>
<evidence type="ECO:0000256" key="1">
    <source>
        <dbReference type="ARBA" id="ARBA00006484"/>
    </source>
</evidence>
<comment type="similarity">
    <text evidence="1 3">Belongs to the short-chain dehydrogenases/reductases (SDR) family.</text>
</comment>
<sequence length="283" mass="29883">MKGIDLEGRVAVVTGGARGIGRATARALRDAGAKVAIGDVDATQTALTADELGIVGVRLDVTDSASVESFLDEVESMLGPVDVWINNAGIMPIGSVLEQDDNIVRRAIDINVLGVMNGARSAARRMVTRSGGRIVNVASVAGRMPAPGMAVYTGTKFAVVGFGDALDAELEHRGVRVSTIMPSFTNTDLISGTKPGPLTRPVEPTEVAAAVLTVLRRGRRQAVVPKRLTSGTALWQLFPRPVASAMRRWFGLDRVFLDVDADRSAYEQRIAGAPADQPGKQAN</sequence>
<protein>
    <submittedName>
        <fullName evidence="4">SDR family oxidoreductase</fullName>
    </submittedName>
</protein>
<dbReference type="SUPFAM" id="SSF51735">
    <property type="entry name" value="NAD(P)-binding Rossmann-fold domains"/>
    <property type="match status" value="1"/>
</dbReference>
<accession>A0ABW4PA06</accession>
<dbReference type="RefSeq" id="WP_378486722.1">
    <property type="nucleotide sequence ID" value="NZ_JBHUFB010000013.1"/>
</dbReference>
<dbReference type="EMBL" id="JBHUFB010000013">
    <property type="protein sequence ID" value="MFD1814245.1"/>
    <property type="molecule type" value="Genomic_DNA"/>
</dbReference>
<dbReference type="PANTHER" id="PTHR24322">
    <property type="entry name" value="PKSB"/>
    <property type="match status" value="1"/>
</dbReference>
<dbReference type="Gene3D" id="3.40.50.720">
    <property type="entry name" value="NAD(P)-binding Rossmann-like Domain"/>
    <property type="match status" value="1"/>
</dbReference>
<reference evidence="5" key="1">
    <citation type="journal article" date="2019" name="Int. J. Syst. Evol. Microbiol.">
        <title>The Global Catalogue of Microorganisms (GCM) 10K type strain sequencing project: providing services to taxonomists for standard genome sequencing and annotation.</title>
        <authorList>
            <consortium name="The Broad Institute Genomics Platform"/>
            <consortium name="The Broad Institute Genome Sequencing Center for Infectious Disease"/>
            <person name="Wu L."/>
            <person name="Ma J."/>
        </authorList>
    </citation>
    <scope>NUCLEOTIDE SEQUENCE [LARGE SCALE GENOMIC DNA]</scope>
    <source>
        <strain evidence="5">DT72</strain>
    </source>
</reference>
<keyword evidence="5" id="KW-1185">Reference proteome</keyword>
<dbReference type="InterPro" id="IPR036291">
    <property type="entry name" value="NAD(P)-bd_dom_sf"/>
</dbReference>
<comment type="caution">
    <text evidence="4">The sequence shown here is derived from an EMBL/GenBank/DDBJ whole genome shotgun (WGS) entry which is preliminary data.</text>
</comment>
<dbReference type="NCBIfam" id="NF005878">
    <property type="entry name" value="PRK07825.1"/>
    <property type="match status" value="1"/>
</dbReference>
<dbReference type="Proteomes" id="UP001597286">
    <property type="component" value="Unassembled WGS sequence"/>
</dbReference>
<evidence type="ECO:0000313" key="5">
    <source>
        <dbReference type="Proteomes" id="UP001597286"/>
    </source>
</evidence>
<dbReference type="PANTHER" id="PTHR24322:SF736">
    <property type="entry name" value="RETINOL DEHYDROGENASE 10"/>
    <property type="match status" value="1"/>
</dbReference>
<gene>
    <name evidence="4" type="ORF">ACFSJG_18665</name>
</gene>
<evidence type="ECO:0000256" key="3">
    <source>
        <dbReference type="RuleBase" id="RU000363"/>
    </source>
</evidence>
<organism evidence="4 5">
    <name type="scientific">Rhodococcus gannanensis</name>
    <dbReference type="NCBI Taxonomy" id="1960308"/>
    <lineage>
        <taxon>Bacteria</taxon>
        <taxon>Bacillati</taxon>
        <taxon>Actinomycetota</taxon>
        <taxon>Actinomycetes</taxon>
        <taxon>Mycobacteriales</taxon>
        <taxon>Nocardiaceae</taxon>
        <taxon>Rhodococcus</taxon>
    </lineage>
</organism>
<dbReference type="Pfam" id="PF00106">
    <property type="entry name" value="adh_short"/>
    <property type="match status" value="1"/>
</dbReference>
<dbReference type="PRINTS" id="PR00080">
    <property type="entry name" value="SDRFAMILY"/>
</dbReference>
<name>A0ABW4PA06_9NOCA</name>
<dbReference type="PRINTS" id="PR00081">
    <property type="entry name" value="GDHRDH"/>
</dbReference>
<evidence type="ECO:0000313" key="4">
    <source>
        <dbReference type="EMBL" id="MFD1814245.1"/>
    </source>
</evidence>